<dbReference type="PANTHER" id="PTHR34502:SF4">
    <property type="entry name" value="DUF6594 DOMAIN-CONTAINING PROTEIN"/>
    <property type="match status" value="1"/>
</dbReference>
<feature type="transmembrane region" description="Helical" evidence="1">
    <location>
        <begin position="122"/>
        <end position="147"/>
    </location>
</feature>
<gene>
    <name evidence="3" type="ORF">BT63DRAFT_286018</name>
</gene>
<keyword evidence="1" id="KW-0472">Membrane</keyword>
<dbReference type="AlphaFoldDB" id="A0A6A6UB41"/>
<dbReference type="Proteomes" id="UP000799302">
    <property type="component" value="Unassembled WGS sequence"/>
</dbReference>
<organism evidence="3 4">
    <name type="scientific">Microthyrium microscopicum</name>
    <dbReference type="NCBI Taxonomy" id="703497"/>
    <lineage>
        <taxon>Eukaryota</taxon>
        <taxon>Fungi</taxon>
        <taxon>Dikarya</taxon>
        <taxon>Ascomycota</taxon>
        <taxon>Pezizomycotina</taxon>
        <taxon>Dothideomycetes</taxon>
        <taxon>Dothideomycetes incertae sedis</taxon>
        <taxon>Microthyriales</taxon>
        <taxon>Microthyriaceae</taxon>
        <taxon>Microthyrium</taxon>
    </lineage>
</organism>
<sequence length="186" mass="20703">MEVVKELREKIKEYHEALLLQRQICDLDRPQKRTVEAYRTWFDGEERTTTTRDGETKATLVPVLGGPARSMLDEQIEPDLVALRPPSDRDALSTFLMNNWPARVTYITSTGQRIAYYKERSIAITVGVVSTLMAAMLLVGSVAAFFYVKRQGVQLGMLGGFTAAFALSVALLTNARRVELFAATAA</sequence>
<keyword evidence="4" id="KW-1185">Reference proteome</keyword>
<reference evidence="3" key="1">
    <citation type="journal article" date="2020" name="Stud. Mycol.">
        <title>101 Dothideomycetes genomes: a test case for predicting lifestyles and emergence of pathogens.</title>
        <authorList>
            <person name="Haridas S."/>
            <person name="Albert R."/>
            <person name="Binder M."/>
            <person name="Bloem J."/>
            <person name="Labutti K."/>
            <person name="Salamov A."/>
            <person name="Andreopoulos B."/>
            <person name="Baker S."/>
            <person name="Barry K."/>
            <person name="Bills G."/>
            <person name="Bluhm B."/>
            <person name="Cannon C."/>
            <person name="Castanera R."/>
            <person name="Culley D."/>
            <person name="Daum C."/>
            <person name="Ezra D."/>
            <person name="Gonzalez J."/>
            <person name="Henrissat B."/>
            <person name="Kuo A."/>
            <person name="Liang C."/>
            <person name="Lipzen A."/>
            <person name="Lutzoni F."/>
            <person name="Magnuson J."/>
            <person name="Mondo S."/>
            <person name="Nolan M."/>
            <person name="Ohm R."/>
            <person name="Pangilinan J."/>
            <person name="Park H.-J."/>
            <person name="Ramirez L."/>
            <person name="Alfaro M."/>
            <person name="Sun H."/>
            <person name="Tritt A."/>
            <person name="Yoshinaga Y."/>
            <person name="Zwiers L.-H."/>
            <person name="Turgeon B."/>
            <person name="Goodwin S."/>
            <person name="Spatafora J."/>
            <person name="Crous P."/>
            <person name="Grigoriev I."/>
        </authorList>
    </citation>
    <scope>NUCLEOTIDE SEQUENCE</scope>
    <source>
        <strain evidence="3">CBS 115976</strain>
    </source>
</reference>
<accession>A0A6A6UB41</accession>
<dbReference type="OrthoDB" id="3533814at2759"/>
<dbReference type="EMBL" id="MU004236">
    <property type="protein sequence ID" value="KAF2668811.1"/>
    <property type="molecule type" value="Genomic_DNA"/>
</dbReference>
<dbReference type="Pfam" id="PF20237">
    <property type="entry name" value="DUF6594"/>
    <property type="match status" value="1"/>
</dbReference>
<evidence type="ECO:0000313" key="4">
    <source>
        <dbReference type="Proteomes" id="UP000799302"/>
    </source>
</evidence>
<evidence type="ECO:0000259" key="2">
    <source>
        <dbReference type="Pfam" id="PF20237"/>
    </source>
</evidence>
<dbReference type="PANTHER" id="PTHR34502">
    <property type="entry name" value="DUF6594 DOMAIN-CONTAINING PROTEIN-RELATED"/>
    <property type="match status" value="1"/>
</dbReference>
<evidence type="ECO:0000256" key="1">
    <source>
        <dbReference type="SAM" id="Phobius"/>
    </source>
</evidence>
<feature type="transmembrane region" description="Helical" evidence="1">
    <location>
        <begin position="153"/>
        <end position="172"/>
    </location>
</feature>
<dbReference type="InterPro" id="IPR046529">
    <property type="entry name" value="DUF6594"/>
</dbReference>
<feature type="domain" description="DUF6594" evidence="2">
    <location>
        <begin position="3"/>
        <end position="186"/>
    </location>
</feature>
<proteinExistence type="predicted"/>
<keyword evidence="1" id="KW-1133">Transmembrane helix</keyword>
<keyword evidence="1" id="KW-0812">Transmembrane</keyword>
<evidence type="ECO:0000313" key="3">
    <source>
        <dbReference type="EMBL" id="KAF2668811.1"/>
    </source>
</evidence>
<protein>
    <recommendedName>
        <fullName evidence="2">DUF6594 domain-containing protein</fullName>
    </recommendedName>
</protein>
<name>A0A6A6UB41_9PEZI</name>